<evidence type="ECO:0000256" key="3">
    <source>
        <dbReference type="ARBA" id="ARBA00022679"/>
    </source>
</evidence>
<dbReference type="InterPro" id="IPR014043">
    <property type="entry name" value="Acyl_transferase_dom"/>
</dbReference>
<dbReference type="Pfam" id="PF00698">
    <property type="entry name" value="Acyl_transf_1"/>
    <property type="match status" value="1"/>
</dbReference>
<dbReference type="SMART" id="SM00825">
    <property type="entry name" value="PKS_KS"/>
    <property type="match status" value="1"/>
</dbReference>
<dbReference type="PANTHER" id="PTHR43775">
    <property type="entry name" value="FATTY ACID SYNTHASE"/>
    <property type="match status" value="1"/>
</dbReference>
<dbReference type="CDD" id="cd00833">
    <property type="entry name" value="PKS"/>
    <property type="match status" value="1"/>
</dbReference>
<dbReference type="Gene3D" id="3.30.70.3290">
    <property type="match status" value="1"/>
</dbReference>
<evidence type="ECO:0000256" key="2">
    <source>
        <dbReference type="ARBA" id="ARBA00022553"/>
    </source>
</evidence>
<dbReference type="GO" id="GO:0005886">
    <property type="term" value="C:plasma membrane"/>
    <property type="evidence" value="ECO:0007669"/>
    <property type="project" value="TreeGrafter"/>
</dbReference>
<evidence type="ECO:0000256" key="5">
    <source>
        <dbReference type="ARBA" id="ARBA00023098"/>
    </source>
</evidence>
<evidence type="ECO:0000313" key="10">
    <source>
        <dbReference type="EMBL" id="AHB82057.1"/>
    </source>
</evidence>
<sequence>MTTEETRGEQNRIAIVGAALRFPGARTPDEFWRNLRGGVESVRTLTDEELEAAGVSPEEHQDPRYVRRKGVLDIADQFDARFFGIPPLEARVMDPQHRMFLECSWEALESAGYGGEDRGGRVGVYGGVGLNTYWLRYVTRDARLMSLLGGWQASILNDKDFVPTRASYHLDLRGPSVSVNTACSASLVAVHMACQSLLTYECDLALAGGVTIEFPQHEGMLFREGMVYAPDGRCRPFDAAGRGIVDGNGVGIVVLKRLDEALRDRDTIWAVILGSAINNDGGARVGYTAPSVEGQTDVVRQALAMAGCDADTIGYVEAHGTSTALGDPIEVAALTQAFRETTARKGYCGLGSVKSNLGHLDTAAGVAGLIKTALCLRNRQLVPSLHFEKPNPNIDFASSPFYVCTETRDWPAGDTPRRAGVSSLGIGGTNAHVVVEEPPPPEPSESRRRAHVLTLSAKSEASLQQARGALARHLAETRDELADVACTLQLGRRAFEHRAAIVGQDREELIAALRDGQGFAGAAAERPPSVVFMFPGQGSQHLGMSRELYEAEPTYREEVDRAAQLLRPALDLDLRALLFSTSPDDEARLRDTAIAQPALFVVEYALAQLWASWGVTPDAMIGHSIGELVAACLAGVLDLPDALRLVAVRGRLMASTAPGSMLAVNLPEAELAASLPGELSIGVVNEPSSCVVSGPEAAMAAFERTLEPRGISHRRLHTSHAFHSATMDPVVEAFVNEVSRCALRPARKRYISNVTGTWIEPATPASPAYWGEHLRRTVRFAAGIEALLAEEPGRTFVEVGPGQALSSMLKRSAGRGGASAIVPSLPHPRTRAGDERTLAEALGKLWVRGHGVAWKAVRAEEKLRRVPLPTYAFDHQRCWVDPTRSEGGRALAPGSSAEGGRAPAMGSPRAGATAHAPSWIRRAAGPASGRARDQRWLVFLDRSGWGEALAQQLRAGGGEVVVVRPGDVFQGEGGRDFVVDPASAEQHRQLAGALDQGAGVPRRVVHLLGIGRAADGDAEQLTAFAGLASLIAALGRRAPAGGDPAGDPAIELTVVSRGAQSVTGDEDLDPGSAALPALVRAAEQEHAWLTCRSVDVSDRELGDAAWLADRLIAEALSSSPAQLVAYRGKHRWEPTFEPLATGPDGQAAGGLRQGGRYLVVGGLGGAGLGIALHLAGAFAAQLLLVEDPDVPAPADPRAASVQVIRARIDDPGELSRAVREAEARLGGIDGVVYAAGVDDPALIGGIGDLRVADVVSRLAHHGRAIPALESALAGRSLDFCAVSSSLSAILGGRGLGAYAACSLLRDAHVRRHNQRSAQRWVAVNWDRWLDGARREGREVFHAEGNAARAGAPPRDAAGPSQGLEPEQALRALERILASPELDQVAVCSGDLAARLAQGRRAEPDAAPARRAEGGGAGAPADGDDRPDLSTRYVAPRDEPEEAIAEVWRELLGMTRIGVEDDFFELGGHSLLATRFLVRLEERLGTQLTIADFFQRPTIAALAARARETQVASDDGADLDELLARVEGMSDAEALAALDGEARGAAEER</sequence>
<keyword evidence="3" id="KW-0808">Transferase</keyword>
<dbReference type="InterPro" id="IPR014031">
    <property type="entry name" value="Ketoacyl_synth_C"/>
</dbReference>
<dbReference type="InterPro" id="IPR016036">
    <property type="entry name" value="Malonyl_transacylase_ACP-bd"/>
</dbReference>
<dbReference type="SMART" id="SM00823">
    <property type="entry name" value="PKS_PP"/>
    <property type="match status" value="1"/>
</dbReference>
<dbReference type="InterPro" id="IPR029058">
    <property type="entry name" value="AB_hydrolase_fold"/>
</dbReference>
<feature type="region of interest" description="Disordered" evidence="7">
    <location>
        <begin position="1342"/>
        <end position="1363"/>
    </location>
</feature>
<dbReference type="InterPro" id="IPR013968">
    <property type="entry name" value="PKS_KR"/>
</dbReference>
<dbReference type="FunFam" id="1.10.1200.10:FF:000016">
    <property type="entry name" value="Non-ribosomal peptide synthase"/>
    <property type="match status" value="1"/>
</dbReference>
<dbReference type="InterPro" id="IPR020806">
    <property type="entry name" value="PKS_PP-bd"/>
</dbReference>
<dbReference type="SMART" id="SM00827">
    <property type="entry name" value="PKS_AT"/>
    <property type="match status" value="1"/>
</dbReference>
<dbReference type="GO" id="GO:0004315">
    <property type="term" value="F:3-oxoacyl-[acyl-carrier-protein] synthase activity"/>
    <property type="evidence" value="ECO:0007669"/>
    <property type="project" value="InterPro"/>
</dbReference>
<evidence type="ECO:0000259" key="8">
    <source>
        <dbReference type="PROSITE" id="PS50075"/>
    </source>
</evidence>
<dbReference type="Pfam" id="PF02801">
    <property type="entry name" value="Ketoacyl-synt_C"/>
    <property type="match status" value="1"/>
</dbReference>
<dbReference type="Gene3D" id="3.40.50.720">
    <property type="entry name" value="NAD(P)-binding Rossmann-like Domain"/>
    <property type="match status" value="1"/>
</dbReference>
<proteinExistence type="predicted"/>
<evidence type="ECO:0000256" key="4">
    <source>
        <dbReference type="ARBA" id="ARBA00022832"/>
    </source>
</evidence>
<keyword evidence="5" id="KW-0443">Lipid metabolism</keyword>
<dbReference type="SUPFAM" id="SSF47336">
    <property type="entry name" value="ACP-like"/>
    <property type="match status" value="1"/>
</dbReference>
<dbReference type="Pfam" id="PF22621">
    <property type="entry name" value="CurL-like_PKS_C"/>
    <property type="match status" value="1"/>
</dbReference>
<dbReference type="InterPro" id="IPR018201">
    <property type="entry name" value="Ketoacyl_synth_AS"/>
</dbReference>
<keyword evidence="6" id="KW-0511">Multifunctional enzyme</keyword>
<dbReference type="FunFam" id="3.40.47.10:FF:000042">
    <property type="entry name" value="Polyketide synthase Pks13"/>
    <property type="match status" value="1"/>
</dbReference>
<dbReference type="Gene3D" id="3.40.366.10">
    <property type="entry name" value="Malonyl-Coenzyme A Acyl Carrier Protein, domain 2"/>
    <property type="match status" value="1"/>
</dbReference>
<dbReference type="InterPro" id="IPR020841">
    <property type="entry name" value="PKS_Beta-ketoAc_synthase_dom"/>
</dbReference>
<keyword evidence="4" id="KW-0276">Fatty acid metabolism</keyword>
<dbReference type="InterPro" id="IPR016035">
    <property type="entry name" value="Acyl_Trfase/lysoPLipase"/>
</dbReference>
<dbReference type="InterPro" id="IPR016039">
    <property type="entry name" value="Thiolase-like"/>
</dbReference>
<dbReference type="InterPro" id="IPR001227">
    <property type="entry name" value="Ac_transferase_dom_sf"/>
</dbReference>
<feature type="compositionally biased region" description="Basic and acidic residues" evidence="7">
    <location>
        <begin position="1399"/>
        <end position="1412"/>
    </location>
</feature>
<dbReference type="GO" id="GO:0004312">
    <property type="term" value="F:fatty acid synthase activity"/>
    <property type="evidence" value="ECO:0007669"/>
    <property type="project" value="TreeGrafter"/>
</dbReference>
<evidence type="ECO:0000259" key="9">
    <source>
        <dbReference type="PROSITE" id="PS52004"/>
    </source>
</evidence>
<protein>
    <submittedName>
        <fullName evidence="10">Polyketide synthase</fullName>
    </submittedName>
</protein>
<dbReference type="Pfam" id="PF00109">
    <property type="entry name" value="ketoacyl-synt"/>
    <property type="match status" value="1"/>
</dbReference>
<feature type="domain" description="Ketosynthase family 3 (KS3)" evidence="9">
    <location>
        <begin position="10"/>
        <end position="437"/>
    </location>
</feature>
<dbReference type="InterPro" id="IPR014030">
    <property type="entry name" value="Ketoacyl_synth_N"/>
</dbReference>
<dbReference type="GO" id="GO:0044550">
    <property type="term" value="P:secondary metabolite biosynthetic process"/>
    <property type="evidence" value="ECO:0007669"/>
    <property type="project" value="UniProtKB-ARBA"/>
</dbReference>
<dbReference type="PROSITE" id="PS00606">
    <property type="entry name" value="KS3_1"/>
    <property type="match status" value="1"/>
</dbReference>
<dbReference type="InterPro" id="IPR050091">
    <property type="entry name" value="PKS_NRPS_Biosynth_Enz"/>
</dbReference>
<dbReference type="SUPFAM" id="SSF55048">
    <property type="entry name" value="Probable ACP-binding domain of malonyl-CoA ACP transacylase"/>
    <property type="match status" value="1"/>
</dbReference>
<dbReference type="GO" id="GO:0005737">
    <property type="term" value="C:cytoplasm"/>
    <property type="evidence" value="ECO:0007669"/>
    <property type="project" value="TreeGrafter"/>
</dbReference>
<dbReference type="InterPro" id="IPR036736">
    <property type="entry name" value="ACP-like_sf"/>
</dbReference>
<keyword evidence="2" id="KW-0597">Phosphoprotein</keyword>
<reference evidence="10" key="1">
    <citation type="journal article" date="2013" name="J. Am. Chem. Soc.">
        <title>Microsclerodermins from terrestrial myxobacteria: an intriguing biosynthesis likely connected to a sponge symbiont.</title>
        <authorList>
            <person name="Hoffmann T."/>
            <person name="Mueller S."/>
            <person name="Nadmid S."/>
            <person name="Garcia R."/>
            <person name="Mueller R."/>
        </authorList>
    </citation>
    <scope>NUCLEOTIDE SEQUENCE</scope>
    <source>
        <strain evidence="10">So ce38</strain>
    </source>
</reference>
<name>V5UVT2_SORCE</name>
<evidence type="ECO:0000256" key="6">
    <source>
        <dbReference type="ARBA" id="ARBA00023268"/>
    </source>
</evidence>
<dbReference type="GO" id="GO:0071770">
    <property type="term" value="P:DIM/DIP cell wall layer assembly"/>
    <property type="evidence" value="ECO:0007669"/>
    <property type="project" value="TreeGrafter"/>
</dbReference>
<dbReference type="Pfam" id="PF00550">
    <property type="entry name" value="PP-binding"/>
    <property type="match status" value="1"/>
</dbReference>
<dbReference type="SUPFAM" id="SSF51735">
    <property type="entry name" value="NAD(P)-binding Rossmann-fold domains"/>
    <property type="match status" value="2"/>
</dbReference>
<dbReference type="Pfam" id="PF08659">
    <property type="entry name" value="KR"/>
    <property type="match status" value="1"/>
</dbReference>
<dbReference type="PANTHER" id="PTHR43775:SF51">
    <property type="entry name" value="INACTIVE PHENOLPHTHIOCEROL SYNTHESIS POLYKETIDE SYNTHASE TYPE I PKS1-RELATED"/>
    <property type="match status" value="1"/>
</dbReference>
<dbReference type="EMBL" id="KF657738">
    <property type="protein sequence ID" value="AHB82057.1"/>
    <property type="molecule type" value="Genomic_DNA"/>
</dbReference>
<dbReference type="Gene3D" id="3.40.50.1820">
    <property type="entry name" value="alpha/beta hydrolase"/>
    <property type="match status" value="1"/>
</dbReference>
<keyword evidence="1" id="KW-0596">Phosphopantetheine</keyword>
<feature type="compositionally biased region" description="Low complexity" evidence="7">
    <location>
        <begin position="1342"/>
        <end position="1359"/>
    </location>
</feature>
<evidence type="ECO:0000256" key="1">
    <source>
        <dbReference type="ARBA" id="ARBA00022450"/>
    </source>
</evidence>
<dbReference type="SMART" id="SM00822">
    <property type="entry name" value="PKS_KR"/>
    <property type="match status" value="1"/>
</dbReference>
<dbReference type="InterPro" id="IPR057326">
    <property type="entry name" value="KR_dom"/>
</dbReference>
<dbReference type="InterPro" id="IPR036291">
    <property type="entry name" value="NAD(P)-bd_dom_sf"/>
</dbReference>
<dbReference type="GO" id="GO:0031177">
    <property type="term" value="F:phosphopantetheine binding"/>
    <property type="evidence" value="ECO:0007669"/>
    <property type="project" value="InterPro"/>
</dbReference>
<accession>V5UVT2</accession>
<dbReference type="Gene3D" id="3.40.47.10">
    <property type="match status" value="1"/>
</dbReference>
<feature type="domain" description="Carrier" evidence="8">
    <location>
        <begin position="1434"/>
        <end position="1509"/>
    </location>
</feature>
<dbReference type="PROSITE" id="PS50075">
    <property type="entry name" value="CARRIER"/>
    <property type="match status" value="1"/>
</dbReference>
<dbReference type="InterPro" id="IPR009081">
    <property type="entry name" value="PP-bd_ACP"/>
</dbReference>
<dbReference type="SUPFAM" id="SSF52151">
    <property type="entry name" value="FabD/lysophospholipase-like"/>
    <property type="match status" value="1"/>
</dbReference>
<feature type="region of interest" description="Disordered" evidence="7">
    <location>
        <begin position="1397"/>
        <end position="1431"/>
    </location>
</feature>
<dbReference type="PROSITE" id="PS52004">
    <property type="entry name" value="KS3_2"/>
    <property type="match status" value="1"/>
</dbReference>
<evidence type="ECO:0000256" key="7">
    <source>
        <dbReference type="SAM" id="MobiDB-lite"/>
    </source>
</evidence>
<dbReference type="GO" id="GO:0006633">
    <property type="term" value="P:fatty acid biosynthetic process"/>
    <property type="evidence" value="ECO:0007669"/>
    <property type="project" value="InterPro"/>
</dbReference>
<gene>
    <name evidence="10" type="primary">mscG</name>
</gene>
<organism evidence="10">
    <name type="scientific">Sorangium cellulosum</name>
    <name type="common">Polyangium cellulosum</name>
    <dbReference type="NCBI Taxonomy" id="56"/>
    <lineage>
        <taxon>Bacteria</taxon>
        <taxon>Pseudomonadati</taxon>
        <taxon>Myxococcota</taxon>
        <taxon>Polyangia</taxon>
        <taxon>Polyangiales</taxon>
        <taxon>Polyangiaceae</taxon>
        <taxon>Sorangium</taxon>
    </lineage>
</organism>
<dbReference type="SUPFAM" id="SSF53901">
    <property type="entry name" value="Thiolase-like"/>
    <property type="match status" value="1"/>
</dbReference>
<feature type="region of interest" description="Disordered" evidence="7">
    <location>
        <begin position="884"/>
        <end position="915"/>
    </location>
</feature>